<name>A0A6S6TWV0_9BACT</name>
<sequence length="56" mass="6511">MMLIDLMGIPITVSDLSHSYLQEAIRFYILLYVVLNIVLPREAKESLLILNKTKYN</sequence>
<dbReference type="AlphaFoldDB" id="A0A6S6TWV0"/>
<organism evidence="1">
    <name type="scientific">uncultured Sulfurovum sp</name>
    <dbReference type="NCBI Taxonomy" id="269237"/>
    <lineage>
        <taxon>Bacteria</taxon>
        <taxon>Pseudomonadati</taxon>
        <taxon>Campylobacterota</taxon>
        <taxon>Epsilonproteobacteria</taxon>
        <taxon>Campylobacterales</taxon>
        <taxon>Sulfurovaceae</taxon>
        <taxon>Sulfurovum</taxon>
        <taxon>environmental samples</taxon>
    </lineage>
</organism>
<protein>
    <submittedName>
        <fullName evidence="1">Uncharacterized protein</fullName>
    </submittedName>
</protein>
<dbReference type="EMBL" id="CACVAX010000060">
    <property type="protein sequence ID" value="CAA6822617.1"/>
    <property type="molecule type" value="Genomic_DNA"/>
</dbReference>
<accession>A0A6S6TWV0</accession>
<reference evidence="1" key="1">
    <citation type="submission" date="2020-01" db="EMBL/GenBank/DDBJ databases">
        <authorList>
            <person name="Meier V. D."/>
            <person name="Meier V D."/>
        </authorList>
    </citation>
    <scope>NUCLEOTIDE SEQUENCE</scope>
    <source>
        <strain evidence="1">HLG_WM_MAG_04</strain>
    </source>
</reference>
<gene>
    <name evidence="1" type="ORF">HELGO_WM9694</name>
</gene>
<evidence type="ECO:0000313" key="1">
    <source>
        <dbReference type="EMBL" id="CAA6822617.1"/>
    </source>
</evidence>
<proteinExistence type="predicted"/>